<organism evidence="6 7">
    <name type="scientific">Rossellomorea vietnamensis</name>
    <dbReference type="NCBI Taxonomy" id="218284"/>
    <lineage>
        <taxon>Bacteria</taxon>
        <taxon>Bacillati</taxon>
        <taxon>Bacillota</taxon>
        <taxon>Bacilli</taxon>
        <taxon>Bacillales</taxon>
        <taxon>Bacillaceae</taxon>
        <taxon>Rossellomorea</taxon>
    </lineage>
</organism>
<dbReference type="GO" id="GO:0046306">
    <property type="term" value="P:alkanesulfonate catabolic process"/>
    <property type="evidence" value="ECO:0007669"/>
    <property type="project" value="TreeGrafter"/>
</dbReference>
<evidence type="ECO:0000256" key="3">
    <source>
        <dbReference type="ARBA" id="ARBA00023002"/>
    </source>
</evidence>
<proteinExistence type="predicted"/>
<dbReference type="Pfam" id="PF00296">
    <property type="entry name" value="Bac_luciferase"/>
    <property type="match status" value="1"/>
</dbReference>
<dbReference type="PANTHER" id="PTHR42847:SF4">
    <property type="entry name" value="ALKANESULFONATE MONOOXYGENASE-RELATED"/>
    <property type="match status" value="1"/>
</dbReference>
<feature type="domain" description="Luciferase-like" evidence="5">
    <location>
        <begin position="18"/>
        <end position="306"/>
    </location>
</feature>
<dbReference type="Gene3D" id="3.20.20.30">
    <property type="entry name" value="Luciferase-like domain"/>
    <property type="match status" value="1"/>
</dbReference>
<evidence type="ECO:0000256" key="4">
    <source>
        <dbReference type="ARBA" id="ARBA00023033"/>
    </source>
</evidence>
<dbReference type="InterPro" id="IPR036661">
    <property type="entry name" value="Luciferase-like_sf"/>
</dbReference>
<dbReference type="AlphaFoldDB" id="A0A6I6UCZ2"/>
<name>A0A6I6UCZ2_9BACI</name>
<evidence type="ECO:0000256" key="2">
    <source>
        <dbReference type="ARBA" id="ARBA00022643"/>
    </source>
</evidence>
<reference evidence="6 7" key="1">
    <citation type="submission" date="2019-06" db="EMBL/GenBank/DDBJ databases">
        <title>An operon consisting of a P-type ATPase gene and a transcriptional regular gene given the different cadmium resistance in Bacillus vietamensis 151-6 and Bacillus marisflavi 151-25.</title>
        <authorList>
            <person name="Yu X."/>
        </authorList>
    </citation>
    <scope>NUCLEOTIDE SEQUENCE [LARGE SCALE GENOMIC DNA]</scope>
    <source>
        <strain evidence="6 7">151-6</strain>
    </source>
</reference>
<keyword evidence="4" id="KW-0503">Monooxygenase</keyword>
<evidence type="ECO:0000256" key="1">
    <source>
        <dbReference type="ARBA" id="ARBA00022630"/>
    </source>
</evidence>
<dbReference type="Proteomes" id="UP000465062">
    <property type="component" value="Chromosome"/>
</dbReference>
<dbReference type="PROSITE" id="PS50152">
    <property type="entry name" value="25A_SYNTH_3"/>
    <property type="match status" value="1"/>
</dbReference>
<dbReference type="PANTHER" id="PTHR42847">
    <property type="entry name" value="ALKANESULFONATE MONOOXYGENASE"/>
    <property type="match status" value="1"/>
</dbReference>
<dbReference type="InterPro" id="IPR011251">
    <property type="entry name" value="Luciferase-like_dom"/>
</dbReference>
<evidence type="ECO:0000313" key="6">
    <source>
        <dbReference type="EMBL" id="QHE59808.1"/>
    </source>
</evidence>
<evidence type="ECO:0000313" key="7">
    <source>
        <dbReference type="Proteomes" id="UP000465062"/>
    </source>
</evidence>
<dbReference type="InterPro" id="IPR050172">
    <property type="entry name" value="SsuD_RutA_monooxygenase"/>
</dbReference>
<keyword evidence="2" id="KW-0288">FMN</keyword>
<accession>A0A6I6UCZ2</accession>
<dbReference type="SUPFAM" id="SSF51679">
    <property type="entry name" value="Bacterial luciferase-like"/>
    <property type="match status" value="1"/>
</dbReference>
<dbReference type="RefSeq" id="WP_159360967.1">
    <property type="nucleotide sequence ID" value="NZ_CP047394.1"/>
</dbReference>
<protein>
    <submittedName>
        <fullName evidence="6">LLM class flavin-dependent oxidoreductase</fullName>
    </submittedName>
</protein>
<keyword evidence="3" id="KW-0560">Oxidoreductase</keyword>
<keyword evidence="1" id="KW-0285">Flavoprotein</keyword>
<evidence type="ECO:0000259" key="5">
    <source>
        <dbReference type="Pfam" id="PF00296"/>
    </source>
</evidence>
<dbReference type="EMBL" id="CP047394">
    <property type="protein sequence ID" value="QHE59808.1"/>
    <property type="molecule type" value="Genomic_DNA"/>
</dbReference>
<dbReference type="GO" id="GO:0008726">
    <property type="term" value="F:alkanesulfonate monooxygenase activity"/>
    <property type="evidence" value="ECO:0007669"/>
    <property type="project" value="TreeGrafter"/>
</dbReference>
<sequence length="331" mass="37973">MEFCWALPLESDLDVSNKHAIKADNNNFNSILVSNKVKALDPWITTSYLCNITNKVRILVAQNPNIVDPHITAKAALSINQLYGNRVDINIVAGGSSKELLKSTKDIPHSSRYDRVSEYTEILRDLFKREQLSIEGKYFSYDNYELYPKNHDIEIPRLFVAGSSNEAMKIGAEFADNYVIFAEDIKSTENHFEKMKKYVKEKNRSVKFGIFIAVIARNSDNDALETINQFESSISAFDKKMKRVYLQTVESKGIQNHKKYINKGHHHEYNLWSGLSEVSTSLSMTIVGSYEKVISTIEKYRELGVNYFLLTSFTDETEIDRIGQYVLPYLD</sequence>
<gene>
    <name evidence="6" type="ORF">FHE72_01190</name>
</gene>
<dbReference type="KEGG" id="bvq:FHE72_01190"/>